<dbReference type="PATRIC" id="fig|1111454.3.peg.265"/>
<protein>
    <submittedName>
        <fullName evidence="1">Uncharacterized protein</fullName>
    </submittedName>
</protein>
<sequence>MNIRGFSVCLIKQKTDDSRIFQKAPCQIAAEKLFYLYDAEQIRSHRH</sequence>
<name>U7UU87_9FIRM</name>
<evidence type="ECO:0000313" key="1">
    <source>
        <dbReference type="EMBL" id="ERT62028.1"/>
    </source>
</evidence>
<dbReference type="AlphaFoldDB" id="U7UU87"/>
<proteinExistence type="predicted"/>
<accession>U7UU87</accession>
<reference evidence="1 2" key="1">
    <citation type="submission" date="2013-09" db="EMBL/GenBank/DDBJ databases">
        <authorList>
            <person name="Durkin A.S."/>
            <person name="Haft D.R."/>
            <person name="McCorrison J."/>
            <person name="Torralba M."/>
            <person name="Gillis M."/>
            <person name="Haft D.H."/>
            <person name="Methe B."/>
            <person name="Sutton G."/>
            <person name="Nelson K.E."/>
        </authorList>
    </citation>
    <scope>NUCLEOTIDE SEQUENCE [LARGE SCALE GENOMIC DNA]</scope>
    <source>
        <strain evidence="1 2">BV3C16-1</strain>
    </source>
</reference>
<dbReference type="Proteomes" id="UP000017090">
    <property type="component" value="Unassembled WGS sequence"/>
</dbReference>
<organism evidence="1 2">
    <name type="scientific">Megasphaera vaginalis</name>
    <name type="common">ex Srinivasan et al. 2021</name>
    <dbReference type="NCBI Taxonomy" id="1111454"/>
    <lineage>
        <taxon>Bacteria</taxon>
        <taxon>Bacillati</taxon>
        <taxon>Bacillota</taxon>
        <taxon>Negativicutes</taxon>
        <taxon>Veillonellales</taxon>
        <taxon>Veillonellaceae</taxon>
        <taxon>Megasphaera</taxon>
    </lineage>
</organism>
<evidence type="ECO:0000313" key="2">
    <source>
        <dbReference type="Proteomes" id="UP000017090"/>
    </source>
</evidence>
<comment type="caution">
    <text evidence="1">The sequence shown here is derived from an EMBL/GenBank/DDBJ whole genome shotgun (WGS) entry which is preliminary data.</text>
</comment>
<gene>
    <name evidence="1" type="ORF">HMPREF1250_1930</name>
</gene>
<keyword evidence="2" id="KW-1185">Reference proteome</keyword>
<dbReference type="EMBL" id="AWXA01000007">
    <property type="protein sequence ID" value="ERT62028.1"/>
    <property type="molecule type" value="Genomic_DNA"/>
</dbReference>